<feature type="domain" description="HMA" evidence="3">
    <location>
        <begin position="2"/>
        <end position="65"/>
    </location>
</feature>
<feature type="region of interest" description="Disordered" evidence="2">
    <location>
        <begin position="64"/>
        <end position="100"/>
    </location>
</feature>
<protein>
    <recommendedName>
        <fullName evidence="3">HMA domain-containing protein</fullName>
    </recommendedName>
</protein>
<name>A0A9W7HX84_HIBTR</name>
<dbReference type="GO" id="GO:0046872">
    <property type="term" value="F:metal ion binding"/>
    <property type="evidence" value="ECO:0007669"/>
    <property type="project" value="UniProtKB-KW"/>
</dbReference>
<dbReference type="OrthoDB" id="1927097at2759"/>
<reference evidence="4" key="1">
    <citation type="submission" date="2023-05" db="EMBL/GenBank/DDBJ databases">
        <title>Genome and transcriptome analyses reveal genes involved in the formation of fine ridges on petal epidermal cells in Hibiscus trionum.</title>
        <authorList>
            <person name="Koshimizu S."/>
            <person name="Masuda S."/>
            <person name="Ishii T."/>
            <person name="Shirasu K."/>
            <person name="Hoshino A."/>
            <person name="Arita M."/>
        </authorList>
    </citation>
    <scope>NUCLEOTIDE SEQUENCE</scope>
    <source>
        <strain evidence="4">Hamamatsu line</strain>
    </source>
</reference>
<dbReference type="PROSITE" id="PS50846">
    <property type="entry name" value="HMA_2"/>
    <property type="match status" value="1"/>
</dbReference>
<sequence length="114" mass="12662">MSQVVEFKVRLHCKACEKAVRKSLLKINGVKCVEIDMVSAKITVLGYVDRKAVVKAIHKTGRRAEAWRPPSSSSSAPSLSSAAAAAAHRRDENFSPRLPKGFRCIIPRWGYRKV</sequence>
<comment type="caution">
    <text evidence="4">The sequence shown here is derived from an EMBL/GenBank/DDBJ whole genome shotgun (WGS) entry which is preliminary data.</text>
</comment>
<proteinExistence type="predicted"/>
<dbReference type="AlphaFoldDB" id="A0A9W7HX84"/>
<dbReference type="Pfam" id="PF00403">
    <property type="entry name" value="HMA"/>
    <property type="match status" value="1"/>
</dbReference>
<gene>
    <name evidence="4" type="ORF">HRI_002172900</name>
</gene>
<organism evidence="4 5">
    <name type="scientific">Hibiscus trionum</name>
    <name type="common">Flower of an hour</name>
    <dbReference type="NCBI Taxonomy" id="183268"/>
    <lineage>
        <taxon>Eukaryota</taxon>
        <taxon>Viridiplantae</taxon>
        <taxon>Streptophyta</taxon>
        <taxon>Embryophyta</taxon>
        <taxon>Tracheophyta</taxon>
        <taxon>Spermatophyta</taxon>
        <taxon>Magnoliopsida</taxon>
        <taxon>eudicotyledons</taxon>
        <taxon>Gunneridae</taxon>
        <taxon>Pentapetalae</taxon>
        <taxon>rosids</taxon>
        <taxon>malvids</taxon>
        <taxon>Malvales</taxon>
        <taxon>Malvaceae</taxon>
        <taxon>Malvoideae</taxon>
        <taxon>Hibiscus</taxon>
    </lineage>
</organism>
<dbReference type="CDD" id="cd00371">
    <property type="entry name" value="HMA"/>
    <property type="match status" value="1"/>
</dbReference>
<dbReference type="SUPFAM" id="SSF55008">
    <property type="entry name" value="HMA, heavy metal-associated domain"/>
    <property type="match status" value="1"/>
</dbReference>
<evidence type="ECO:0000313" key="4">
    <source>
        <dbReference type="EMBL" id="GMI85036.1"/>
    </source>
</evidence>
<dbReference type="InterPro" id="IPR006121">
    <property type="entry name" value="HMA_dom"/>
</dbReference>
<keyword evidence="1" id="KW-0479">Metal-binding</keyword>
<dbReference type="PANTHER" id="PTHR22814">
    <property type="entry name" value="COPPER TRANSPORT PROTEIN ATOX1-RELATED"/>
    <property type="match status" value="1"/>
</dbReference>
<dbReference type="InterPro" id="IPR036163">
    <property type="entry name" value="HMA_dom_sf"/>
</dbReference>
<dbReference type="Gene3D" id="3.30.70.100">
    <property type="match status" value="1"/>
</dbReference>
<evidence type="ECO:0000256" key="1">
    <source>
        <dbReference type="ARBA" id="ARBA00022723"/>
    </source>
</evidence>
<feature type="compositionally biased region" description="Low complexity" evidence="2">
    <location>
        <begin position="69"/>
        <end position="86"/>
    </location>
</feature>
<dbReference type="EMBL" id="BSYR01000020">
    <property type="protein sequence ID" value="GMI85036.1"/>
    <property type="molecule type" value="Genomic_DNA"/>
</dbReference>
<dbReference type="PANTHER" id="PTHR22814:SF290">
    <property type="entry name" value="HMA DOMAIN-CONTAINING PROTEIN"/>
    <property type="match status" value="1"/>
</dbReference>
<evidence type="ECO:0000259" key="3">
    <source>
        <dbReference type="PROSITE" id="PS50846"/>
    </source>
</evidence>
<evidence type="ECO:0000313" key="5">
    <source>
        <dbReference type="Proteomes" id="UP001165190"/>
    </source>
</evidence>
<dbReference type="Proteomes" id="UP001165190">
    <property type="component" value="Unassembled WGS sequence"/>
</dbReference>
<accession>A0A9W7HX84</accession>
<evidence type="ECO:0000256" key="2">
    <source>
        <dbReference type="SAM" id="MobiDB-lite"/>
    </source>
</evidence>
<keyword evidence="5" id="KW-1185">Reference proteome</keyword>